<dbReference type="PANTHER" id="PTHR43844">
    <property type="entry name" value="METHIONINE SYNTHASE"/>
    <property type="match status" value="1"/>
</dbReference>
<reference evidence="2 3" key="1">
    <citation type="journal article" date="2015" name="Sci. Rep.">
        <title>Chromosome-level genome map provides insights into diverse defense mechanisms in the medicinal fungus Ganoderma sinense.</title>
        <authorList>
            <person name="Zhu Y."/>
            <person name="Xu J."/>
            <person name="Sun C."/>
            <person name="Zhou S."/>
            <person name="Xu H."/>
            <person name="Nelson D.R."/>
            <person name="Qian J."/>
            <person name="Song J."/>
            <person name="Luo H."/>
            <person name="Xiang L."/>
            <person name="Li Y."/>
            <person name="Xu Z."/>
            <person name="Ji A."/>
            <person name="Wang L."/>
            <person name="Lu S."/>
            <person name="Hayward A."/>
            <person name="Sun W."/>
            <person name="Li X."/>
            <person name="Schwartz D.C."/>
            <person name="Wang Y."/>
            <person name="Chen S."/>
        </authorList>
    </citation>
    <scope>NUCLEOTIDE SEQUENCE [LARGE SCALE GENOMIC DNA]</scope>
    <source>
        <strain evidence="2 3">ZZ0214-1</strain>
    </source>
</reference>
<dbReference type="GO" id="GO:0009086">
    <property type="term" value="P:methionine biosynthetic process"/>
    <property type="evidence" value="ECO:0007669"/>
    <property type="project" value="InterPro"/>
</dbReference>
<evidence type="ECO:0000313" key="2">
    <source>
        <dbReference type="EMBL" id="PIL36334.1"/>
    </source>
</evidence>
<dbReference type="OrthoDB" id="7772923at2759"/>
<dbReference type="InterPro" id="IPR038071">
    <property type="entry name" value="UROD/MetE-like_sf"/>
</dbReference>
<dbReference type="Gene3D" id="3.20.20.210">
    <property type="match status" value="1"/>
</dbReference>
<comment type="caution">
    <text evidence="2">The sequence shown here is derived from an EMBL/GenBank/DDBJ whole genome shotgun (WGS) entry which is preliminary data.</text>
</comment>
<dbReference type="CDD" id="cd03311">
    <property type="entry name" value="CIMS_C_terminal_like"/>
    <property type="match status" value="1"/>
</dbReference>
<dbReference type="STRING" id="1077348.A0A2G8SRF8"/>
<keyword evidence="3" id="KW-1185">Reference proteome</keyword>
<dbReference type="SUPFAM" id="SSF51726">
    <property type="entry name" value="UROD/MetE-like"/>
    <property type="match status" value="1"/>
</dbReference>
<dbReference type="Proteomes" id="UP000230002">
    <property type="component" value="Unassembled WGS sequence"/>
</dbReference>
<proteinExistence type="predicted"/>
<name>A0A2G8SRF8_9APHY</name>
<dbReference type="PANTHER" id="PTHR43844:SF2">
    <property type="entry name" value="SYNTHASE, VITAMIN-B12 INDEPENDENT, PUTATIVE (AFU_ORTHOLOGUE AFUA_3G12060)-RELATED"/>
    <property type="match status" value="1"/>
</dbReference>
<accession>A0A2G8SRF8</accession>
<sequence>MAAAPKLNPPFRADHIGSLKRPTKLLQKRKELDDGKTTLAELKLVEDEAIRNIIQMQREVGINSITDGEFRRHMFYDGVFDNLDGMKFVSPVPIEMFMDYVPDVAAFKVLNFKGADSYLCVSKLKRTKQFYVPQFEALKALTAPEEHKNLKITVAAPEWFHLRHGEFAYPKDVYKNDATCALAEEYFDDIVLAYQQEIADLYAAGCRNVQFDDPLLAYFCAEAMISGMEARGVDHVALLDLYVRTYNKILVGRPADMAVGLHLCRGNFKNGMHFSEGGYDRIAIKLFTEIAVDCYYLEYDTPRAGSFEPLRFLPRNKSVVLGLITSKFPQLEDVDDLEKRIHNAANIIANGEEKRSFEEALNQICISPQCGFASHSEGNLIDEDAVRAKLALVSRTAKKIWGNS</sequence>
<feature type="domain" description="Cobalamin-independent methionine synthase MetE C-terminal/archaeal" evidence="1">
    <location>
        <begin position="186"/>
        <end position="376"/>
    </location>
</feature>
<dbReference type="EMBL" id="AYKW01000001">
    <property type="protein sequence ID" value="PIL36334.1"/>
    <property type="molecule type" value="Genomic_DNA"/>
</dbReference>
<dbReference type="Pfam" id="PF01717">
    <property type="entry name" value="Meth_synt_2"/>
    <property type="match status" value="1"/>
</dbReference>
<gene>
    <name evidence="2" type="ORF">GSI_00022</name>
</gene>
<dbReference type="InterPro" id="IPR002629">
    <property type="entry name" value="Met_Synth_C/arc"/>
</dbReference>
<evidence type="ECO:0000259" key="1">
    <source>
        <dbReference type="Pfam" id="PF01717"/>
    </source>
</evidence>
<evidence type="ECO:0000313" key="3">
    <source>
        <dbReference type="Proteomes" id="UP000230002"/>
    </source>
</evidence>
<protein>
    <recommendedName>
        <fullName evidence="1">Cobalamin-independent methionine synthase MetE C-terminal/archaeal domain-containing protein</fullName>
    </recommendedName>
</protein>
<dbReference type="GO" id="GO:0003871">
    <property type="term" value="F:5-methyltetrahydropteroyltriglutamate-homocysteine S-methyltransferase activity"/>
    <property type="evidence" value="ECO:0007669"/>
    <property type="project" value="InterPro"/>
</dbReference>
<dbReference type="GO" id="GO:0008270">
    <property type="term" value="F:zinc ion binding"/>
    <property type="evidence" value="ECO:0007669"/>
    <property type="project" value="InterPro"/>
</dbReference>
<organism evidence="2 3">
    <name type="scientific">Ganoderma sinense ZZ0214-1</name>
    <dbReference type="NCBI Taxonomy" id="1077348"/>
    <lineage>
        <taxon>Eukaryota</taxon>
        <taxon>Fungi</taxon>
        <taxon>Dikarya</taxon>
        <taxon>Basidiomycota</taxon>
        <taxon>Agaricomycotina</taxon>
        <taxon>Agaricomycetes</taxon>
        <taxon>Polyporales</taxon>
        <taxon>Polyporaceae</taxon>
        <taxon>Ganoderma</taxon>
    </lineage>
</organism>
<dbReference type="AlphaFoldDB" id="A0A2G8SRF8"/>